<protein>
    <recommendedName>
        <fullName evidence="4">1,4-alpha-glucan branching enzyme</fullName>
        <ecNumber evidence="4">2.4.1.18</ecNumber>
    </recommendedName>
</protein>
<dbReference type="AlphaFoldDB" id="D2R957"/>
<evidence type="ECO:0000256" key="7">
    <source>
        <dbReference type="PIRSR" id="PIRSR000463-1"/>
    </source>
</evidence>
<dbReference type="GO" id="GO:0043169">
    <property type="term" value="F:cation binding"/>
    <property type="evidence" value="ECO:0007669"/>
    <property type="project" value="InterPro"/>
</dbReference>
<dbReference type="InterPro" id="IPR044143">
    <property type="entry name" value="GlgB_N_E_set_prok"/>
</dbReference>
<keyword evidence="5" id="KW-0808">Transferase</keyword>
<dbReference type="EC" id="2.4.1.18" evidence="4"/>
<feature type="domain" description="Glycosyl hydrolase family 13 catalytic" evidence="9">
    <location>
        <begin position="125"/>
        <end position="483"/>
    </location>
</feature>
<feature type="active site" description="Proton donor" evidence="7">
    <location>
        <position position="329"/>
    </location>
</feature>
<dbReference type="CDD" id="cd11325">
    <property type="entry name" value="AmyAc_GTHase"/>
    <property type="match status" value="1"/>
</dbReference>
<proteinExistence type="inferred from homology"/>
<evidence type="ECO:0000256" key="1">
    <source>
        <dbReference type="ARBA" id="ARBA00000826"/>
    </source>
</evidence>
<evidence type="ECO:0000313" key="10">
    <source>
        <dbReference type="EMBL" id="ADB15884.1"/>
    </source>
</evidence>
<sequence length="615" mass="69459">MSTIVTENVVSGMGSMPRADGVAFRLWAPHADAVYVTGTFNHWASETHPMVKEKSGYWYADIHEARIGHEYRYRIVSGDKQLLRIDPYARQVTCSVGNAVIHDPHFDWAGDNFRLPPMNEMVIYEMHLGTFHDQEDGKSDKFAEVVQKLDHLQRLGVNVIEVMPLAQFAGHSSWGYNPSCVFAVESNYGGPDGFKRFVKAVHQAGIGVVLDVVYNHFGPSDLDLWQFDGWSENGQGGIYFYNDWRATTPWGMTRPDYGRNEVRQFIRDNVLMWLEEYHVDGLRLDMTLFMHNVRASSDAGGELPDGWSLIQWINREVQQRYPQRIMIAEDLQDNERITKSLDQGGAGFTAQWAARFVHPIRAAVITPDDAQRSLDNVRHAIEGQYNGNPFQRVIYSESHDEIANGKARVASEINPQNPECWAAQKRTTLAAALVLTSPGIPMLFQGQEFLEDGWFQDTVPLDWQKSKDFSGLLRMYGDLIQLRLNRSGTTRGLTGSGIHTFHQNQADCVLAYHRWHQGGPGDDVVVVVNLSHRAHENYELGFPSPGIWRLRLNSDWNGYSHAFSNQACSDINTEAKGNDQSPDRSNSPRDGFLASGLINIGPYSVLVFSQNKPEE</sequence>
<dbReference type="Proteomes" id="UP000001887">
    <property type="component" value="Chromosome"/>
</dbReference>
<comment type="function">
    <text evidence="2">Catalyzes the formation of the alpha-1,6-glucosidic linkages in glycogen by scission of a 1,4-alpha-linked oligosaccharide from growing alpha-1,4-glucan chains and the subsequent attachment of the oligosaccharide to the alpha-1,6 position.</text>
</comment>
<evidence type="ECO:0000256" key="5">
    <source>
        <dbReference type="ARBA" id="ARBA00022679"/>
    </source>
</evidence>
<dbReference type="InterPro" id="IPR006048">
    <property type="entry name" value="A-amylase/branching_C"/>
</dbReference>
<dbReference type="InterPro" id="IPR013780">
    <property type="entry name" value="Glyco_hydro_b"/>
</dbReference>
<dbReference type="Pfam" id="PF02806">
    <property type="entry name" value="Alpha-amylase_C"/>
    <property type="match status" value="1"/>
</dbReference>
<dbReference type="InterPro" id="IPR013783">
    <property type="entry name" value="Ig-like_fold"/>
</dbReference>
<evidence type="ECO:0000256" key="2">
    <source>
        <dbReference type="ARBA" id="ARBA00002953"/>
    </source>
</evidence>
<dbReference type="STRING" id="530564.Psta_1206"/>
<keyword evidence="6" id="KW-0119">Carbohydrate metabolism</keyword>
<evidence type="ECO:0000256" key="8">
    <source>
        <dbReference type="SAM" id="MobiDB-lite"/>
    </source>
</evidence>
<dbReference type="Pfam" id="PF02922">
    <property type="entry name" value="CBM_48"/>
    <property type="match status" value="1"/>
</dbReference>
<dbReference type="PIRSF" id="PIRSF000463">
    <property type="entry name" value="GlgB"/>
    <property type="match status" value="1"/>
</dbReference>
<comment type="catalytic activity">
    <reaction evidence="1">
        <text>Transfers a segment of a (1-&gt;4)-alpha-D-glucan chain to a primary hydroxy group in a similar glucan chain.</text>
        <dbReference type="EC" id="2.4.1.18"/>
    </reaction>
</comment>
<evidence type="ECO:0000259" key="9">
    <source>
        <dbReference type="SMART" id="SM00642"/>
    </source>
</evidence>
<evidence type="ECO:0000256" key="4">
    <source>
        <dbReference type="ARBA" id="ARBA00012541"/>
    </source>
</evidence>
<evidence type="ECO:0000313" key="11">
    <source>
        <dbReference type="Proteomes" id="UP000001887"/>
    </source>
</evidence>
<dbReference type="EMBL" id="CP001848">
    <property type="protein sequence ID" value="ADB15884.1"/>
    <property type="molecule type" value="Genomic_DNA"/>
</dbReference>
<dbReference type="SUPFAM" id="SSF51445">
    <property type="entry name" value="(Trans)glycosidases"/>
    <property type="match status" value="1"/>
</dbReference>
<dbReference type="InterPro" id="IPR037439">
    <property type="entry name" value="Branching_enzy"/>
</dbReference>
<dbReference type="Gene3D" id="3.20.20.80">
    <property type="entry name" value="Glycosidases"/>
    <property type="match status" value="1"/>
</dbReference>
<dbReference type="InterPro" id="IPR006047">
    <property type="entry name" value="GH13_cat_dom"/>
</dbReference>
<keyword evidence="11" id="KW-1185">Reference proteome</keyword>
<dbReference type="GO" id="GO:0004553">
    <property type="term" value="F:hydrolase activity, hydrolyzing O-glycosyl compounds"/>
    <property type="evidence" value="ECO:0007669"/>
    <property type="project" value="InterPro"/>
</dbReference>
<dbReference type="HOGENOM" id="CLU_004245_5_1_0"/>
<dbReference type="Gene3D" id="2.60.40.10">
    <property type="entry name" value="Immunoglobulins"/>
    <property type="match status" value="1"/>
</dbReference>
<dbReference type="SUPFAM" id="SSF81296">
    <property type="entry name" value="E set domains"/>
    <property type="match status" value="1"/>
</dbReference>
<organism evidence="10 11">
    <name type="scientific">Pirellula staleyi (strain ATCC 27377 / DSM 6068 / ICPB 4128)</name>
    <name type="common">Pirella staleyi</name>
    <dbReference type="NCBI Taxonomy" id="530564"/>
    <lineage>
        <taxon>Bacteria</taxon>
        <taxon>Pseudomonadati</taxon>
        <taxon>Planctomycetota</taxon>
        <taxon>Planctomycetia</taxon>
        <taxon>Pirellulales</taxon>
        <taxon>Pirellulaceae</taxon>
        <taxon>Pirellula</taxon>
    </lineage>
</organism>
<dbReference type="CAZy" id="CBM48">
    <property type="family name" value="Carbohydrate-Binding Module Family 48"/>
</dbReference>
<dbReference type="SMART" id="SM00642">
    <property type="entry name" value="Aamy"/>
    <property type="match status" value="1"/>
</dbReference>
<dbReference type="GO" id="GO:0003844">
    <property type="term" value="F:1,4-alpha-glucan branching enzyme activity"/>
    <property type="evidence" value="ECO:0007669"/>
    <property type="project" value="UniProtKB-EC"/>
</dbReference>
<keyword evidence="10" id="KW-0378">Hydrolase</keyword>
<dbReference type="InterPro" id="IPR014756">
    <property type="entry name" value="Ig_E-set"/>
</dbReference>
<dbReference type="Pfam" id="PF00128">
    <property type="entry name" value="Alpha-amylase"/>
    <property type="match status" value="2"/>
</dbReference>
<name>D2R957_PIRSD</name>
<dbReference type="SUPFAM" id="SSF51011">
    <property type="entry name" value="Glycosyl hydrolase domain"/>
    <property type="match status" value="1"/>
</dbReference>
<dbReference type="CAZy" id="GH13">
    <property type="family name" value="Glycoside Hydrolase Family 13"/>
</dbReference>
<dbReference type="eggNOG" id="COG0296">
    <property type="taxonomic scope" value="Bacteria"/>
</dbReference>
<accession>D2R957</accession>
<comment type="similarity">
    <text evidence="3">Belongs to the glycosyl hydrolase 13 family. GlgB subfamily.</text>
</comment>
<evidence type="ECO:0000256" key="6">
    <source>
        <dbReference type="ARBA" id="ARBA00023277"/>
    </source>
</evidence>
<dbReference type="InterPro" id="IPR004193">
    <property type="entry name" value="Glyco_hydro_13_N"/>
</dbReference>
<dbReference type="PANTHER" id="PTHR43651">
    <property type="entry name" value="1,4-ALPHA-GLUCAN-BRANCHING ENZYME"/>
    <property type="match status" value="1"/>
</dbReference>
<gene>
    <name evidence="10" type="ordered locus">Psta_1206</name>
</gene>
<feature type="active site" description="Nucleophile" evidence="7">
    <location>
        <position position="285"/>
    </location>
</feature>
<reference evidence="10 11" key="1">
    <citation type="journal article" date="2009" name="Stand. Genomic Sci.">
        <title>Complete genome sequence of Pirellula staleyi type strain (ATCC 27377).</title>
        <authorList>
            <person name="Clum A."/>
            <person name="Tindall B.J."/>
            <person name="Sikorski J."/>
            <person name="Ivanova N."/>
            <person name="Mavrommatis K."/>
            <person name="Lucas S."/>
            <person name="Glavina del Rio T."/>
            <person name="Nolan M."/>
            <person name="Chen F."/>
            <person name="Tice H."/>
            <person name="Pitluck S."/>
            <person name="Cheng J.F."/>
            <person name="Chertkov O."/>
            <person name="Brettin T."/>
            <person name="Han C."/>
            <person name="Detter J.C."/>
            <person name="Kuske C."/>
            <person name="Bruce D."/>
            <person name="Goodwin L."/>
            <person name="Ovchinikova G."/>
            <person name="Pati A."/>
            <person name="Mikhailova N."/>
            <person name="Chen A."/>
            <person name="Palaniappan K."/>
            <person name="Land M."/>
            <person name="Hauser L."/>
            <person name="Chang Y.J."/>
            <person name="Jeffries C.D."/>
            <person name="Chain P."/>
            <person name="Rohde M."/>
            <person name="Goker M."/>
            <person name="Bristow J."/>
            <person name="Eisen J.A."/>
            <person name="Markowitz V."/>
            <person name="Hugenholtz P."/>
            <person name="Kyrpides N.C."/>
            <person name="Klenk H.P."/>
            <person name="Lapidus A."/>
        </authorList>
    </citation>
    <scope>NUCLEOTIDE SEQUENCE [LARGE SCALE GENOMIC DNA]</scope>
    <source>
        <strain evidence="11">ATCC 27377 / DSM 6068 / ICPB 4128</strain>
    </source>
</reference>
<dbReference type="InterPro" id="IPR017853">
    <property type="entry name" value="GH"/>
</dbReference>
<dbReference type="KEGG" id="psl:Psta_1206"/>
<evidence type="ECO:0000256" key="3">
    <source>
        <dbReference type="ARBA" id="ARBA00009000"/>
    </source>
</evidence>
<feature type="region of interest" description="Disordered" evidence="8">
    <location>
        <begin position="572"/>
        <end position="591"/>
    </location>
</feature>
<dbReference type="GO" id="GO:0005978">
    <property type="term" value="P:glycogen biosynthetic process"/>
    <property type="evidence" value="ECO:0007669"/>
    <property type="project" value="InterPro"/>
</dbReference>
<dbReference type="Gene3D" id="2.60.40.1180">
    <property type="entry name" value="Golgi alpha-mannosidase II"/>
    <property type="match status" value="1"/>
</dbReference>
<dbReference type="CDD" id="cd02855">
    <property type="entry name" value="E_set_GBE_prok_N"/>
    <property type="match status" value="1"/>
</dbReference>
<dbReference type="PANTHER" id="PTHR43651:SF11">
    <property type="entry name" value="MALTO-OLIGOSYLTREHALOSE TREHALOHYDROLASE"/>
    <property type="match status" value="1"/>
</dbReference>